<dbReference type="STRING" id="105984.A0A427YAA8"/>
<reference evidence="4 5" key="1">
    <citation type="submission" date="2018-11" db="EMBL/GenBank/DDBJ databases">
        <title>Genome sequence of Apiotrichum porosum DSM 27194.</title>
        <authorList>
            <person name="Aliyu H."/>
            <person name="Gorte O."/>
            <person name="Ochsenreither K."/>
        </authorList>
    </citation>
    <scope>NUCLEOTIDE SEQUENCE [LARGE SCALE GENOMIC DNA]</scope>
    <source>
        <strain evidence="4 5">DSM 27194</strain>
    </source>
</reference>
<evidence type="ECO:0000313" key="4">
    <source>
        <dbReference type="EMBL" id="RSH88043.1"/>
    </source>
</evidence>
<dbReference type="Gene3D" id="3.30.70.1020">
    <property type="entry name" value="Trehalose-6-phosphate phosphatase related protein, domain 2"/>
    <property type="match status" value="1"/>
</dbReference>
<dbReference type="Pfam" id="PF00982">
    <property type="entry name" value="Glyco_transf_20"/>
    <property type="match status" value="2"/>
</dbReference>
<dbReference type="GeneID" id="39585111"/>
<evidence type="ECO:0000256" key="1">
    <source>
        <dbReference type="ARBA" id="ARBA00005409"/>
    </source>
</evidence>
<dbReference type="CDD" id="cd03788">
    <property type="entry name" value="GT20_TPS"/>
    <property type="match status" value="1"/>
</dbReference>
<comment type="caution">
    <text evidence="4">The sequence shown here is derived from an EMBL/GenBank/DDBJ whole genome shotgun (WGS) entry which is preliminary data.</text>
</comment>
<comment type="similarity">
    <text evidence="2">In the C-terminal section; belongs to the trehalose phosphatase family.</text>
</comment>
<dbReference type="Pfam" id="PF02358">
    <property type="entry name" value="Trehalose_PPase"/>
    <property type="match status" value="1"/>
</dbReference>
<dbReference type="SUPFAM" id="SSF53756">
    <property type="entry name" value="UDP-Glycosyltransferase/glycogen phosphorylase"/>
    <property type="match status" value="1"/>
</dbReference>
<dbReference type="PANTHER" id="PTHR10788:SF123">
    <property type="entry name" value="TREHALOSE-PHOSPHATASE"/>
    <property type="match status" value="1"/>
</dbReference>
<keyword evidence="5" id="KW-1185">Reference proteome</keyword>
<feature type="compositionally biased region" description="Polar residues" evidence="3">
    <location>
        <begin position="169"/>
        <end position="179"/>
    </location>
</feature>
<dbReference type="GO" id="GO:0003825">
    <property type="term" value="F:alpha,alpha-trehalose-phosphate synthase (UDP-forming) activity"/>
    <property type="evidence" value="ECO:0007669"/>
    <property type="project" value="TreeGrafter"/>
</dbReference>
<dbReference type="InterPro" id="IPR001830">
    <property type="entry name" value="Glyco_trans_20"/>
</dbReference>
<sequence length="1023" mass="113678">MTLMTFIASLPSPPLSPILSQSPPADSALSSKYQSRGARHFLAMDTMHPDPTPAVPASLEDIREQVSRLEAAHRAKGMPLSGRIIHVFHHLPVEIVRLTQPNTFGTLSSPITPEFKPEDTSTTVESIDAKWKIHARRGHTAMISGIRSLSDTHNQIVVAWTGDVLLQPSAPSQVNTPKQVPTPRRSDPPPKMVLQDAVELHPLLVDDTPLMVYNGEFDKEEQDEITSELERFSEIEAQHEGGGLLNYVPVFLPRDVSKGHYEGYCKTTLWPLFHYLLWLDSTATVPSPDPSWIAYQTANELFAQRVAEQYRAGDLIIVHDYHLLLAPKMIRDKLQAPIIFNPQWTVPIMNPSPSVSTESRKGMDWENGSAASDKLQPHSGSSAANHLATSGLLGKATDHLANGNGAGEIMIGLFIHTPWPSSEIFRCLPKRRELLEGMLGANLVLFQTYSYSRHFVSSCIRVCGYESTSGGVDVNGQNVVVGHCPIGIDIKRVSAARDSPGVFPKVETLRALYHDKKIIVGREKLDAPKGVYNKLQAFEKFLQVYPEWRNKVVLIQVTTPALSESPKLEREVAELVSHINGAYGSLDFTPVHHYHQAIEHDEYFALLSVADLALITSLRDGMNTMSMEFILCQQKTNKSPLVLSEFMGTSSSFGEALVINPHDLLGVAEAINIGLSMSDEEKARRHAAMYQSVIGHTSHSWASTIVQKLLENVGNEHTAHQTPVLDVPDMQSQYKKAKKRLLMFDYDGTLTPIVKVPSQAIPTDRTRAAIAALAGDPMNVVYLISGRDGDFLEEHWGMVPRLGMSAEHGSFVKTPQEGEWVNMTEALDMSWMSEVEDIFRYYTERTTGSMIELKKASITWHYRNADPDFGEFQCKQALDLLESSLAPRRPIEVLVGKKNLEVRPLAINKGEIVRRLLYENPDAEFVICAGDDKTDEDMFRSLRGIFPPGGPREDEPVTMKPPVGVTSVLEPEEIELLPEVEMQIRPEGVFATTVGPAAKKTLAQWHVTCPEEVVDALEQLLDE</sequence>
<dbReference type="EMBL" id="RSCE01000001">
    <property type="protein sequence ID" value="RSH88043.1"/>
    <property type="molecule type" value="Genomic_DNA"/>
</dbReference>
<dbReference type="Gene3D" id="3.40.50.1000">
    <property type="entry name" value="HAD superfamily/HAD-like"/>
    <property type="match status" value="1"/>
</dbReference>
<organism evidence="4 5">
    <name type="scientific">Apiotrichum porosum</name>
    <dbReference type="NCBI Taxonomy" id="105984"/>
    <lineage>
        <taxon>Eukaryota</taxon>
        <taxon>Fungi</taxon>
        <taxon>Dikarya</taxon>
        <taxon>Basidiomycota</taxon>
        <taxon>Agaricomycotina</taxon>
        <taxon>Tremellomycetes</taxon>
        <taxon>Trichosporonales</taxon>
        <taxon>Trichosporonaceae</taxon>
        <taxon>Apiotrichum</taxon>
    </lineage>
</organism>
<name>A0A427YAA8_9TREE</name>
<dbReference type="GO" id="GO:0005992">
    <property type="term" value="P:trehalose biosynthetic process"/>
    <property type="evidence" value="ECO:0007669"/>
    <property type="project" value="InterPro"/>
</dbReference>
<dbReference type="PANTHER" id="PTHR10788">
    <property type="entry name" value="TREHALOSE-6-PHOSPHATE SYNTHASE"/>
    <property type="match status" value="1"/>
</dbReference>
<dbReference type="AlphaFoldDB" id="A0A427YAA8"/>
<dbReference type="GO" id="GO:0005946">
    <property type="term" value="C:alpha,alpha-trehalose-phosphate synthase complex (UDP-forming)"/>
    <property type="evidence" value="ECO:0007669"/>
    <property type="project" value="TreeGrafter"/>
</dbReference>
<dbReference type="InterPro" id="IPR036412">
    <property type="entry name" value="HAD-like_sf"/>
</dbReference>
<evidence type="ECO:0000256" key="3">
    <source>
        <dbReference type="SAM" id="MobiDB-lite"/>
    </source>
</evidence>
<accession>A0A427YAA8</accession>
<dbReference type="GO" id="GO:0004805">
    <property type="term" value="F:trehalose-phosphatase activity"/>
    <property type="evidence" value="ECO:0007669"/>
    <property type="project" value="TreeGrafter"/>
</dbReference>
<dbReference type="RefSeq" id="XP_028480251.1">
    <property type="nucleotide sequence ID" value="XM_028616394.1"/>
</dbReference>
<dbReference type="InterPro" id="IPR006379">
    <property type="entry name" value="HAD-SF_hydro_IIB"/>
</dbReference>
<dbReference type="OrthoDB" id="755951at2759"/>
<proteinExistence type="inferred from homology"/>
<dbReference type="InterPro" id="IPR003337">
    <property type="entry name" value="Trehalose_PPase"/>
</dbReference>
<feature type="region of interest" description="Disordered" evidence="3">
    <location>
        <begin position="351"/>
        <end position="383"/>
    </location>
</feature>
<evidence type="ECO:0000313" key="5">
    <source>
        <dbReference type="Proteomes" id="UP000279236"/>
    </source>
</evidence>
<dbReference type="Proteomes" id="UP000279236">
    <property type="component" value="Unassembled WGS sequence"/>
</dbReference>
<dbReference type="Gene3D" id="3.40.50.2000">
    <property type="entry name" value="Glycogen Phosphorylase B"/>
    <property type="match status" value="2"/>
</dbReference>
<dbReference type="FunFam" id="3.40.50.2000:FF:000036">
    <property type="entry name" value="Alpha,alpha-trehalose-phosphate synthase subunit Tps2"/>
    <property type="match status" value="1"/>
</dbReference>
<dbReference type="GO" id="GO:0005829">
    <property type="term" value="C:cytosol"/>
    <property type="evidence" value="ECO:0007669"/>
    <property type="project" value="TreeGrafter"/>
</dbReference>
<evidence type="ECO:0000256" key="2">
    <source>
        <dbReference type="ARBA" id="ARBA00006330"/>
    </source>
</evidence>
<dbReference type="SUPFAM" id="SSF56784">
    <property type="entry name" value="HAD-like"/>
    <property type="match status" value="1"/>
</dbReference>
<comment type="similarity">
    <text evidence="1">In the N-terminal section; belongs to the glycosyltransferase 20 family.</text>
</comment>
<dbReference type="NCBIfam" id="TIGR00685">
    <property type="entry name" value="T6PP"/>
    <property type="match status" value="1"/>
</dbReference>
<gene>
    <name evidence="4" type="primary">TPS2</name>
    <name evidence="4" type="ORF">EHS24_000568</name>
</gene>
<dbReference type="InterPro" id="IPR023214">
    <property type="entry name" value="HAD_sf"/>
</dbReference>
<dbReference type="FunFam" id="3.30.70.1020:FF:000002">
    <property type="entry name" value="Trehalose-6-phosphate synthase 2"/>
    <property type="match status" value="1"/>
</dbReference>
<dbReference type="NCBIfam" id="TIGR01484">
    <property type="entry name" value="HAD-SF-IIB"/>
    <property type="match status" value="1"/>
</dbReference>
<dbReference type="CDD" id="cd01627">
    <property type="entry name" value="HAD_TPP"/>
    <property type="match status" value="1"/>
</dbReference>
<feature type="region of interest" description="Disordered" evidence="3">
    <location>
        <begin position="169"/>
        <end position="189"/>
    </location>
</feature>
<protein>
    <submittedName>
        <fullName evidence="4">Threalose-6-phosphate phosphatase</fullName>
    </submittedName>
</protein>